<dbReference type="GO" id="GO:0016491">
    <property type="term" value="F:oxidoreductase activity"/>
    <property type="evidence" value="ECO:0007669"/>
    <property type="project" value="UniProtKB-KW"/>
</dbReference>
<dbReference type="InterPro" id="IPR036291">
    <property type="entry name" value="NAD(P)-bd_dom_sf"/>
</dbReference>
<dbReference type="GO" id="GO:0003677">
    <property type="term" value="F:DNA binding"/>
    <property type="evidence" value="ECO:0007669"/>
    <property type="project" value="TreeGrafter"/>
</dbReference>
<proteinExistence type="predicted"/>
<feature type="domain" description="NADPH-dependent reductive aminase-like C-terminal" evidence="3">
    <location>
        <begin position="164"/>
        <end position="286"/>
    </location>
</feature>
<dbReference type="GO" id="GO:0140673">
    <property type="term" value="P:transcription elongation-coupled chromatin remodeling"/>
    <property type="evidence" value="ECO:0007669"/>
    <property type="project" value="TreeGrafter"/>
</dbReference>
<dbReference type="InterPro" id="IPR051265">
    <property type="entry name" value="HIBADH-related_NP60_sf"/>
</dbReference>
<dbReference type="SUPFAM" id="SSF51735">
    <property type="entry name" value="NAD(P)-binding Rossmann-fold domains"/>
    <property type="match status" value="1"/>
</dbReference>
<dbReference type="Pfam" id="PF03446">
    <property type="entry name" value="NAD_binding_2"/>
    <property type="match status" value="1"/>
</dbReference>
<evidence type="ECO:0000256" key="1">
    <source>
        <dbReference type="ARBA" id="ARBA00023002"/>
    </source>
</evidence>
<dbReference type="GO" id="GO:0000785">
    <property type="term" value="C:chromatin"/>
    <property type="evidence" value="ECO:0007669"/>
    <property type="project" value="TreeGrafter"/>
</dbReference>
<comment type="caution">
    <text evidence="4">The sequence shown here is derived from an EMBL/GenBank/DDBJ whole genome shotgun (WGS) entry which is preliminary data.</text>
</comment>
<dbReference type="PANTHER" id="PTHR43580">
    <property type="entry name" value="OXIDOREDUCTASE GLYR1-RELATED"/>
    <property type="match status" value="1"/>
</dbReference>
<dbReference type="Gene3D" id="3.40.50.720">
    <property type="entry name" value="NAD(P)-binding Rossmann-like Domain"/>
    <property type="match status" value="1"/>
</dbReference>
<name>A0A086B9Q4_9FLAO</name>
<dbReference type="PANTHER" id="PTHR43580:SF2">
    <property type="entry name" value="CYTOKINE-LIKE NUCLEAR FACTOR N-PAC"/>
    <property type="match status" value="1"/>
</dbReference>
<dbReference type="GO" id="GO:0031491">
    <property type="term" value="F:nucleosome binding"/>
    <property type="evidence" value="ECO:0007669"/>
    <property type="project" value="TreeGrafter"/>
</dbReference>
<dbReference type="KEGG" id="cpip:CJF12_04270"/>
<dbReference type="InterPro" id="IPR013328">
    <property type="entry name" value="6PGD_dom2"/>
</dbReference>
<reference evidence="4 5" key="1">
    <citation type="submission" date="2014-07" db="EMBL/GenBank/DDBJ databases">
        <title>Genome of Chryseobacterium piperi CTM.</title>
        <authorList>
            <person name="Pipes S.E."/>
            <person name="Stropko S.J."/>
            <person name="Newman J.D."/>
        </authorList>
    </citation>
    <scope>NUCLEOTIDE SEQUENCE [LARGE SCALE GENOMIC DNA]</scope>
    <source>
        <strain evidence="4 5">CTM</strain>
    </source>
</reference>
<evidence type="ECO:0000259" key="3">
    <source>
        <dbReference type="Pfam" id="PF21761"/>
    </source>
</evidence>
<sequence length="288" mass="30535">MEVNRISVIGLGLMGYKIAELYAKAGYDLTVWNRTKSKADGLKAKVAESLSDAVLASDTIIICVLNPDAVHAALDTVKDKSIFKNKTVINYTAAGPEDVDKIEEVLKSYGAHYLNGVILVSPDHLAQPDTTFLYSGDEDAFKALKDTFEVTAGNIKFLSTKASVSSTLDLATLSVFYGAYIGVLNGIALSEAAGVSLEVYGDIFSAALPGFTALYKDYVIAIQNDDFTPVQTSVSGNLIATQRIADALAAIGADSGFAQTIAGLVKKANKKGYGDEELASVIKVIRSK</sequence>
<dbReference type="eggNOG" id="COG2084">
    <property type="taxonomic scope" value="Bacteria"/>
</dbReference>
<dbReference type="STRING" id="558152.IQ37_12175"/>
<dbReference type="Pfam" id="PF21761">
    <property type="entry name" value="RedAm-like_C"/>
    <property type="match status" value="1"/>
</dbReference>
<dbReference type="RefSeq" id="WP_034685408.1">
    <property type="nucleotide sequence ID" value="NZ_CP023049.2"/>
</dbReference>
<organism evidence="4 5">
    <name type="scientific">Chryseobacterium piperi</name>
    <dbReference type="NCBI Taxonomy" id="558152"/>
    <lineage>
        <taxon>Bacteria</taxon>
        <taxon>Pseudomonadati</taxon>
        <taxon>Bacteroidota</taxon>
        <taxon>Flavobacteriia</taxon>
        <taxon>Flavobacteriales</taxon>
        <taxon>Weeksellaceae</taxon>
        <taxon>Chryseobacterium group</taxon>
        <taxon>Chryseobacterium</taxon>
    </lineage>
</organism>
<keyword evidence="1" id="KW-0560">Oxidoreductase</keyword>
<feature type="domain" description="6-phosphogluconate dehydrogenase NADP-binding" evidence="2">
    <location>
        <begin position="5"/>
        <end position="155"/>
    </location>
</feature>
<dbReference type="OrthoDB" id="5288829at2"/>
<dbReference type="InterPro" id="IPR048666">
    <property type="entry name" value="RedAm-like_C"/>
</dbReference>
<accession>A0A086B9Q4</accession>
<dbReference type="InterPro" id="IPR015815">
    <property type="entry name" value="HIBADH-related"/>
</dbReference>
<dbReference type="GO" id="GO:0050661">
    <property type="term" value="F:NADP binding"/>
    <property type="evidence" value="ECO:0007669"/>
    <property type="project" value="InterPro"/>
</dbReference>
<dbReference type="Proteomes" id="UP000028709">
    <property type="component" value="Unassembled WGS sequence"/>
</dbReference>
<evidence type="ECO:0000259" key="2">
    <source>
        <dbReference type="Pfam" id="PF03446"/>
    </source>
</evidence>
<dbReference type="PIRSF" id="PIRSF000103">
    <property type="entry name" value="HIBADH"/>
    <property type="match status" value="1"/>
</dbReference>
<dbReference type="Gene3D" id="1.10.1040.10">
    <property type="entry name" value="N-(1-d-carboxylethyl)-l-norvaline Dehydrogenase, domain 2"/>
    <property type="match status" value="1"/>
</dbReference>
<dbReference type="AlphaFoldDB" id="A0A086B9Q4"/>
<keyword evidence="5" id="KW-1185">Reference proteome</keyword>
<gene>
    <name evidence="4" type="ORF">IQ37_12175</name>
</gene>
<dbReference type="InterPro" id="IPR006115">
    <property type="entry name" value="6PGDH_NADP-bd"/>
</dbReference>
<evidence type="ECO:0000313" key="5">
    <source>
        <dbReference type="Proteomes" id="UP000028709"/>
    </source>
</evidence>
<protein>
    <submittedName>
        <fullName evidence="4">Uncharacterized protein</fullName>
    </submittedName>
</protein>
<evidence type="ECO:0000313" key="4">
    <source>
        <dbReference type="EMBL" id="KFF25668.1"/>
    </source>
</evidence>
<dbReference type="EMBL" id="JPRJ01000021">
    <property type="protein sequence ID" value="KFF25668.1"/>
    <property type="molecule type" value="Genomic_DNA"/>
</dbReference>